<dbReference type="OrthoDB" id="19033at2"/>
<dbReference type="RefSeq" id="WP_117274512.1">
    <property type="nucleotide sequence ID" value="NZ_LS992154.1"/>
</dbReference>
<sequence length="176" mass="19478">MNILSTVSNVDKVTTVVPPSTKVVPNNIVINKPSAIYFCISVMLQLSTSTTEFGKSIMTVLQDNTVVQQKKTKELMNLPLLKVPDLQKVDNFDETKPEYKNQTEIQAYQTSNQQISANRQLIQQELSAAQQRAQANQKAVNATSTESMKLLQATNALLSSLKEYTIKANLTTSPSD</sequence>
<gene>
    <name evidence="1" type="ORF">C834K_0780</name>
</gene>
<dbReference type="KEGG" id="chla:C834K_0780"/>
<dbReference type="AlphaFoldDB" id="A0A3B0QHG1"/>
<organism evidence="1 2">
    <name type="scientific">Chlamydia poikilotherma</name>
    <dbReference type="NCBI Taxonomy" id="1967783"/>
    <lineage>
        <taxon>Bacteria</taxon>
        <taxon>Pseudomonadati</taxon>
        <taxon>Chlamydiota</taxon>
        <taxon>Chlamydiia</taxon>
        <taxon>Chlamydiales</taxon>
        <taxon>Chlamydiaceae</taxon>
        <taxon>Chlamydia/Chlamydophila group</taxon>
        <taxon>Chlamydia</taxon>
    </lineage>
</organism>
<reference evidence="2" key="1">
    <citation type="submission" date="2017-11" db="EMBL/GenBank/DDBJ databases">
        <authorList>
            <person name="Seth-Smith MB H."/>
        </authorList>
    </citation>
    <scope>NUCLEOTIDE SEQUENCE [LARGE SCALE GENOMIC DNA]</scope>
</reference>
<dbReference type="Proteomes" id="UP000258476">
    <property type="component" value="Chromosome"/>
</dbReference>
<dbReference type="Pfam" id="PF05302">
    <property type="entry name" value="DUF720"/>
    <property type="match status" value="1"/>
</dbReference>
<accession>A0A3B0QHG1</accession>
<protein>
    <submittedName>
        <fullName evidence="1">Uncharacterized protein</fullName>
    </submittedName>
</protein>
<evidence type="ECO:0000313" key="1">
    <source>
        <dbReference type="EMBL" id="SYX09222.1"/>
    </source>
</evidence>
<name>A0A3B0QHG1_9CHLA</name>
<keyword evidence="2" id="KW-1185">Reference proteome</keyword>
<dbReference type="EMBL" id="LS992154">
    <property type="protein sequence ID" value="SYX09222.1"/>
    <property type="molecule type" value="Genomic_DNA"/>
</dbReference>
<dbReference type="InterPro" id="IPR007966">
    <property type="entry name" value="DUF720"/>
</dbReference>
<evidence type="ECO:0000313" key="2">
    <source>
        <dbReference type="Proteomes" id="UP000258476"/>
    </source>
</evidence>
<proteinExistence type="predicted"/>